<dbReference type="AlphaFoldDB" id="A0A8G2F093"/>
<evidence type="ECO:0000259" key="6">
    <source>
        <dbReference type="Pfam" id="PF13693"/>
    </source>
</evidence>
<dbReference type="Proteomes" id="UP000198615">
    <property type="component" value="Unassembled WGS sequence"/>
</dbReference>
<feature type="compositionally biased region" description="Basic residues" evidence="5">
    <location>
        <begin position="92"/>
        <end position="101"/>
    </location>
</feature>
<evidence type="ECO:0000256" key="1">
    <source>
        <dbReference type="ARBA" id="ARBA00006157"/>
    </source>
</evidence>
<dbReference type="OrthoDB" id="531446at2"/>
<name>A0A8G2F093_9PROT</name>
<protein>
    <submittedName>
        <fullName evidence="7">Transcriptional regulator, Nlp family</fullName>
    </submittedName>
</protein>
<keyword evidence="2" id="KW-0805">Transcription regulation</keyword>
<evidence type="ECO:0000256" key="3">
    <source>
        <dbReference type="ARBA" id="ARBA00023125"/>
    </source>
</evidence>
<evidence type="ECO:0000256" key="5">
    <source>
        <dbReference type="SAM" id="MobiDB-lite"/>
    </source>
</evidence>
<dbReference type="Pfam" id="PF13693">
    <property type="entry name" value="HTH_35"/>
    <property type="match status" value="1"/>
</dbReference>
<dbReference type="InterPro" id="IPR038722">
    <property type="entry name" value="Ner_HTH_dom"/>
</dbReference>
<organism evidence="7 8">
    <name type="scientific">Thalassobaculum litoreum DSM 18839</name>
    <dbReference type="NCBI Taxonomy" id="1123362"/>
    <lineage>
        <taxon>Bacteria</taxon>
        <taxon>Pseudomonadati</taxon>
        <taxon>Pseudomonadota</taxon>
        <taxon>Alphaproteobacteria</taxon>
        <taxon>Rhodospirillales</taxon>
        <taxon>Thalassobaculaceae</taxon>
        <taxon>Thalassobaculum</taxon>
    </lineage>
</organism>
<keyword evidence="4" id="KW-0804">Transcription</keyword>
<dbReference type="Gene3D" id="1.10.260.40">
    <property type="entry name" value="lambda repressor-like DNA-binding domains"/>
    <property type="match status" value="1"/>
</dbReference>
<evidence type="ECO:0000256" key="2">
    <source>
        <dbReference type="ARBA" id="ARBA00023015"/>
    </source>
</evidence>
<evidence type="ECO:0000256" key="4">
    <source>
        <dbReference type="ARBA" id="ARBA00023163"/>
    </source>
</evidence>
<dbReference type="SUPFAM" id="SSF47413">
    <property type="entry name" value="lambda repressor-like DNA-binding domains"/>
    <property type="match status" value="1"/>
</dbReference>
<feature type="region of interest" description="Disordered" evidence="5">
    <location>
        <begin position="65"/>
        <end position="101"/>
    </location>
</feature>
<keyword evidence="8" id="KW-1185">Reference proteome</keyword>
<dbReference type="RefSeq" id="WP_093154434.1">
    <property type="nucleotide sequence ID" value="NZ_FNBW01000022.1"/>
</dbReference>
<dbReference type="InterPro" id="IPR010982">
    <property type="entry name" value="Lambda_DNA-bd_dom_sf"/>
</dbReference>
<evidence type="ECO:0000313" key="8">
    <source>
        <dbReference type="Proteomes" id="UP000198615"/>
    </source>
</evidence>
<evidence type="ECO:0000313" key="7">
    <source>
        <dbReference type="EMBL" id="SDG55363.1"/>
    </source>
</evidence>
<proteinExistence type="inferred from homology"/>
<sequence length="101" mass="11616">MANHRAADKAPEEIRFLLNRRGLTFADVDRKYGLTIGTARNAPRYPHLNGELAIAECLGMSPREIWPSRYDPSTGERLKPQPGSHYTDRPKFRQQRQRKVA</sequence>
<keyword evidence="3" id="KW-0238">DNA-binding</keyword>
<dbReference type="EMBL" id="FNBW01000022">
    <property type="protein sequence ID" value="SDG55363.1"/>
    <property type="molecule type" value="Genomic_DNA"/>
</dbReference>
<comment type="similarity">
    <text evidence="1">Belongs to the ner transcriptional regulatory family.</text>
</comment>
<feature type="domain" description="Ner winged helix-turn-helix DNA-binding" evidence="6">
    <location>
        <begin position="11"/>
        <end position="79"/>
    </location>
</feature>
<dbReference type="GO" id="GO:0003677">
    <property type="term" value="F:DNA binding"/>
    <property type="evidence" value="ECO:0007669"/>
    <property type="project" value="UniProtKB-KW"/>
</dbReference>
<reference evidence="7 8" key="1">
    <citation type="submission" date="2016-10" db="EMBL/GenBank/DDBJ databases">
        <authorList>
            <person name="Varghese N."/>
            <person name="Submissions S."/>
        </authorList>
    </citation>
    <scope>NUCLEOTIDE SEQUENCE [LARGE SCALE GENOMIC DNA]</scope>
    <source>
        <strain evidence="7 8">DSM 18839</strain>
    </source>
</reference>
<accession>A0A8G2F093</accession>
<comment type="caution">
    <text evidence="7">The sequence shown here is derived from an EMBL/GenBank/DDBJ whole genome shotgun (WGS) entry which is preliminary data.</text>
</comment>
<gene>
    <name evidence="7" type="ORF">SAMN05660686_04818</name>
</gene>